<keyword evidence="3" id="KW-1185">Reference proteome</keyword>
<feature type="region of interest" description="Disordered" evidence="1">
    <location>
        <begin position="544"/>
        <end position="623"/>
    </location>
</feature>
<feature type="region of interest" description="Disordered" evidence="1">
    <location>
        <begin position="1"/>
        <end position="54"/>
    </location>
</feature>
<feature type="compositionally biased region" description="Low complexity" evidence="1">
    <location>
        <begin position="216"/>
        <end position="230"/>
    </location>
</feature>
<evidence type="ECO:0000313" key="2">
    <source>
        <dbReference type="EMBL" id="CAA3019389.1"/>
    </source>
</evidence>
<gene>
    <name evidence="2" type="ORF">OLEA9_A025552</name>
</gene>
<feature type="region of interest" description="Disordered" evidence="1">
    <location>
        <begin position="280"/>
        <end position="372"/>
    </location>
</feature>
<name>A0A8S0UMB5_OLEEU</name>
<feature type="compositionally biased region" description="Basic and acidic residues" evidence="1">
    <location>
        <begin position="25"/>
        <end position="54"/>
    </location>
</feature>
<evidence type="ECO:0000313" key="3">
    <source>
        <dbReference type="Proteomes" id="UP000594638"/>
    </source>
</evidence>
<sequence>MSSIVRTRDVSATGARSNKWSPAPGRDRRNERERELESAERAAHPMKKGAELPDCLRARSLLSPSRRRRARRASGWPAQVAGSEQHALGRAAATSVMMLRSVERRRRSAARYVRGEQQTAAAAAARDQEIVKSMPARAAVPLNFIHSEGGTGTKTTREVEVEVEVEIEIEIEEANLEGARAAKATSLRTTKYRVDCNQIKQQQEQQVRPTTDADQDQNLNPNPNPNLNQDEANDESTVGVVNHQTKSEEGPRVCRESLIDIEPQAIGVDTIGSAARLMRNSTSENAAPGPRDQQQVGIRERAFDDPPTSVSRKFSKTTMPFGDENMKTNGTSGDERNEDEPYGASSPGCIDHSKHPRPRGRTRRETSPWLTTSRQAKANELFLSKMPSIQRRVLVLLAVACLALASSRIECQPEHRQARAPAADLEDDLLAVLPPFAPTRRPAGAAQVLFAQRPAGPQQASPLMGYSDRTPDADNRAGQMPNLMQQQQQQQQPLHTSRQEEQQQQLGMGGHEQATAASSTSGSKFTRTNELDTFLDEMNHKELQTVASGRPIEDLFQPKPMSLTTSPVASHHQTGGQQQQQQPPPLPPGSGQAAGPGEKEMDADEPSGGGAGGPGGLMGSHSEQQVYSDCALILQRTYVKNIEDPK</sequence>
<reference evidence="2 3" key="1">
    <citation type="submission" date="2019-12" db="EMBL/GenBank/DDBJ databases">
        <authorList>
            <person name="Alioto T."/>
            <person name="Alioto T."/>
            <person name="Gomez Garrido J."/>
        </authorList>
    </citation>
    <scope>NUCLEOTIDE SEQUENCE [LARGE SCALE GENOMIC DNA]</scope>
</reference>
<feature type="region of interest" description="Disordered" evidence="1">
    <location>
        <begin position="454"/>
        <end position="525"/>
    </location>
</feature>
<comment type="caution">
    <text evidence="2">The sequence shown here is derived from an EMBL/GenBank/DDBJ whole genome shotgun (WGS) entry which is preliminary data.</text>
</comment>
<feature type="compositionally biased region" description="Polar residues" evidence="1">
    <location>
        <begin position="308"/>
        <end position="318"/>
    </location>
</feature>
<feature type="compositionally biased region" description="Polar residues" evidence="1">
    <location>
        <begin position="515"/>
        <end position="525"/>
    </location>
</feature>
<dbReference type="Gramene" id="OE9A025552T1">
    <property type="protein sequence ID" value="OE9A025552C1"/>
    <property type="gene ID" value="OE9A025552"/>
</dbReference>
<feature type="region of interest" description="Disordered" evidence="1">
    <location>
        <begin position="200"/>
        <end position="251"/>
    </location>
</feature>
<feature type="compositionally biased region" description="Polar residues" evidence="1">
    <location>
        <begin position="562"/>
        <end position="572"/>
    </location>
</feature>
<dbReference type="Proteomes" id="UP000594638">
    <property type="component" value="Unassembled WGS sequence"/>
</dbReference>
<feature type="compositionally biased region" description="Polar residues" evidence="1">
    <location>
        <begin position="200"/>
        <end position="209"/>
    </location>
</feature>
<evidence type="ECO:0000256" key="1">
    <source>
        <dbReference type="SAM" id="MobiDB-lite"/>
    </source>
</evidence>
<protein>
    <submittedName>
        <fullName evidence="2">Uncharacterized protein</fullName>
    </submittedName>
</protein>
<dbReference type="EMBL" id="CACTIH010008340">
    <property type="protein sequence ID" value="CAA3019389.1"/>
    <property type="molecule type" value="Genomic_DNA"/>
</dbReference>
<feature type="compositionally biased region" description="Gly residues" evidence="1">
    <location>
        <begin position="607"/>
        <end position="618"/>
    </location>
</feature>
<dbReference type="AlphaFoldDB" id="A0A8S0UMB5"/>
<organism evidence="2 3">
    <name type="scientific">Olea europaea subsp. europaea</name>
    <dbReference type="NCBI Taxonomy" id="158383"/>
    <lineage>
        <taxon>Eukaryota</taxon>
        <taxon>Viridiplantae</taxon>
        <taxon>Streptophyta</taxon>
        <taxon>Embryophyta</taxon>
        <taxon>Tracheophyta</taxon>
        <taxon>Spermatophyta</taxon>
        <taxon>Magnoliopsida</taxon>
        <taxon>eudicotyledons</taxon>
        <taxon>Gunneridae</taxon>
        <taxon>Pentapetalae</taxon>
        <taxon>asterids</taxon>
        <taxon>lamiids</taxon>
        <taxon>Lamiales</taxon>
        <taxon>Oleaceae</taxon>
        <taxon>Oleeae</taxon>
        <taxon>Olea</taxon>
    </lineage>
</organism>
<accession>A0A8S0UMB5</accession>
<proteinExistence type="predicted"/>